<evidence type="ECO:0000256" key="6">
    <source>
        <dbReference type="ARBA" id="ARBA00022490"/>
    </source>
</evidence>
<dbReference type="GO" id="GO:0016192">
    <property type="term" value="P:vesicle-mediated transport"/>
    <property type="evidence" value="ECO:0007669"/>
    <property type="project" value="InterPro"/>
</dbReference>
<sequence>MAFASVRQGADKSVKSSGETEEDGGEQDNDSDCESLSSFNSSDDLEPEWLDDIQKNGELFYLELSEGEEEAALTQATANQGVSTNHVRFSEKEAEIITEQNKKQRCGSRAKGEPTLKRLARILRRKRRPSQRRGGGKDGGKDNSTLSSPPASILKNQPGQRQGVTVQQQQLKEVCVYLNPKRLGGSSTPLSDNGGLLEALLGVVHRPSWSRGQVDPAVVTQEERLTVHGLIPNSPAIKCGQILIGDVLLAVDDVDVSSENIERVLSCIPGPTQVRLTLETVALVDGSGTSDTSSVRKMKASPPVSQLVRLLWGEDTAELQMSIGHIPHIVMYLSLKLDSASPQEEEEILYQYPVSEASSQLKGVRGIFLTLCDMLENVTGGQIISSSLLLGKHLVHVGYWKESNNLLVIGLPAESAFCKADHAPRLDHFFCLFFQQLIQPSRLRDVASAPPPERFGTLFLDGLPAVRWLTLPPEIKVHFCVCEETGTGILQIKCILGAVVNTATAITAIWISSCFYGCDNSYLIANHLPKEDLLDVCLYCQHYCLLPLASEQRVGQLVIWREVFPQQRANGSSSSSPAPGYSPPQGRHFLLIVGLRHFMQCVLLEAGGCASPALGSPGPDCVYVDQVKATLLQLEVLEAGIEERLNAPPAPCLSCADWFLPASTARDRLDNLASSSPVFSKLAGAVKGSSVGSRGRSLFGEKARRSSPQRSLSDSGSEGQMDAGSGSGSSMAPGLSPHSTPDSARKLGGRRDSLGSGGSDGSGGSGGLFKISRMKHPNPFYLGTLKKTLTERETEEMYNTMKLTSGAENTLFHYVLMENVQGIFIAPTHREVAQLSGSIHPQLIRNFHHCCLSIRAAFQQSLKDKSLCDNCHYRPQGGGWGLGPVKEHGVLFQCKPENWTDQRKPAPTMTYWVIGRMLLEPVPQEFYVCFHDSVAEVPVEMAFRLSFGLAL</sequence>
<dbReference type="Pfam" id="PF19031">
    <property type="entry name" value="Intu_longin_1"/>
    <property type="match status" value="1"/>
</dbReference>
<evidence type="ECO:0000256" key="4">
    <source>
        <dbReference type="ARBA" id="ARBA00015639"/>
    </source>
</evidence>
<dbReference type="GO" id="GO:0005929">
    <property type="term" value="C:cilium"/>
    <property type="evidence" value="ECO:0007669"/>
    <property type="project" value="TreeGrafter"/>
</dbReference>
<feature type="compositionally biased region" description="Basic and acidic residues" evidence="9">
    <location>
        <begin position="743"/>
        <end position="753"/>
    </location>
</feature>
<feature type="region of interest" description="Disordered" evidence="9">
    <location>
        <begin position="122"/>
        <end position="165"/>
    </location>
</feature>
<name>A0A8C4F5P4_DICLA</name>
<reference evidence="11" key="1">
    <citation type="submission" date="2025-08" db="UniProtKB">
        <authorList>
            <consortium name="Ensembl"/>
        </authorList>
    </citation>
    <scope>IDENTIFICATION</scope>
</reference>
<dbReference type="InterPro" id="IPR001478">
    <property type="entry name" value="PDZ"/>
</dbReference>
<dbReference type="InterPro" id="IPR041489">
    <property type="entry name" value="PDZ_6"/>
</dbReference>
<gene>
    <name evidence="11" type="primary">intu</name>
</gene>
<comment type="subcellular location">
    <subcellularLocation>
        <location evidence="2">Cell surface</location>
    </subcellularLocation>
    <subcellularLocation>
        <location evidence="1">Cytoplasm</location>
        <location evidence="1">Cytoskeleton</location>
        <location evidence="1">Cilium basal body</location>
    </subcellularLocation>
</comment>
<evidence type="ECO:0000256" key="8">
    <source>
        <dbReference type="ARBA" id="ARBA00032633"/>
    </source>
</evidence>
<evidence type="ECO:0000256" key="5">
    <source>
        <dbReference type="ARBA" id="ARBA00022473"/>
    </source>
</evidence>
<evidence type="ECO:0000313" key="11">
    <source>
        <dbReference type="Ensembl" id="ENSDLAP00005026511.2"/>
    </source>
</evidence>
<feature type="compositionally biased region" description="Gly residues" evidence="9">
    <location>
        <begin position="755"/>
        <end position="767"/>
    </location>
</feature>
<dbReference type="Proteomes" id="UP000694389">
    <property type="component" value="Unassembled WGS sequence"/>
</dbReference>
<keyword evidence="7" id="KW-0970">Cilium biogenesis/degradation</keyword>
<dbReference type="Ensembl" id="ENSDLAT00005028313.2">
    <property type="protein sequence ID" value="ENSDLAP00005026511.2"/>
    <property type="gene ID" value="ENSDLAG00005011992.2"/>
</dbReference>
<protein>
    <recommendedName>
        <fullName evidence="4">Protein inturned</fullName>
    </recommendedName>
    <alternativeName>
        <fullName evidence="8">Inturned planar cell polarity effector homolog</fullName>
    </alternativeName>
</protein>
<dbReference type="InterPro" id="IPR043987">
    <property type="entry name" value="CCZ1/INTU/HSP4_longin_1"/>
</dbReference>
<dbReference type="Pfam" id="PF17820">
    <property type="entry name" value="PDZ_6"/>
    <property type="match status" value="1"/>
</dbReference>
<evidence type="ECO:0000313" key="12">
    <source>
        <dbReference type="Proteomes" id="UP000694389"/>
    </source>
</evidence>
<organism evidence="11 12">
    <name type="scientific">Dicentrarchus labrax</name>
    <name type="common">European seabass</name>
    <name type="synonym">Morone labrax</name>
    <dbReference type="NCBI Taxonomy" id="13489"/>
    <lineage>
        <taxon>Eukaryota</taxon>
        <taxon>Metazoa</taxon>
        <taxon>Chordata</taxon>
        <taxon>Craniata</taxon>
        <taxon>Vertebrata</taxon>
        <taxon>Euteleostomi</taxon>
        <taxon>Actinopterygii</taxon>
        <taxon>Neopterygii</taxon>
        <taxon>Teleostei</taxon>
        <taxon>Neoteleostei</taxon>
        <taxon>Acanthomorphata</taxon>
        <taxon>Eupercaria</taxon>
        <taxon>Moronidae</taxon>
        <taxon>Dicentrarchus</taxon>
    </lineage>
</organism>
<feature type="compositionally biased region" description="Polar residues" evidence="9">
    <location>
        <begin position="706"/>
        <end position="718"/>
    </location>
</feature>
<reference evidence="11" key="2">
    <citation type="submission" date="2025-09" db="UniProtKB">
        <authorList>
            <consortium name="Ensembl"/>
        </authorList>
    </citation>
    <scope>IDENTIFICATION</scope>
</reference>
<dbReference type="InterPro" id="IPR039151">
    <property type="entry name" value="INTU"/>
</dbReference>
<dbReference type="InterPro" id="IPR043989">
    <property type="entry name" value="CCZ1/INTU/HSP4_longin_3"/>
</dbReference>
<dbReference type="GO" id="GO:0060271">
    <property type="term" value="P:cilium assembly"/>
    <property type="evidence" value="ECO:0007669"/>
    <property type="project" value="InterPro"/>
</dbReference>
<comment type="similarity">
    <text evidence="3">Belongs to the inturned family.</text>
</comment>
<dbReference type="InterPro" id="IPR043988">
    <property type="entry name" value="CCZ1/INTU_longin_2"/>
</dbReference>
<evidence type="ECO:0000256" key="3">
    <source>
        <dbReference type="ARBA" id="ARBA00010034"/>
    </source>
</evidence>
<evidence type="ECO:0000259" key="10">
    <source>
        <dbReference type="SMART" id="SM00228"/>
    </source>
</evidence>
<evidence type="ECO:0000256" key="7">
    <source>
        <dbReference type="ARBA" id="ARBA00022794"/>
    </source>
</evidence>
<keyword evidence="12" id="KW-1185">Reference proteome</keyword>
<evidence type="ECO:0000256" key="1">
    <source>
        <dbReference type="ARBA" id="ARBA00004120"/>
    </source>
</evidence>
<dbReference type="GO" id="GO:0001736">
    <property type="term" value="P:establishment of planar polarity"/>
    <property type="evidence" value="ECO:0007669"/>
    <property type="project" value="InterPro"/>
</dbReference>
<dbReference type="Pfam" id="PF19032">
    <property type="entry name" value="Intu_longin_2"/>
    <property type="match status" value="1"/>
</dbReference>
<dbReference type="Pfam" id="PF19033">
    <property type="entry name" value="Intu_longin_3"/>
    <property type="match status" value="1"/>
</dbReference>
<dbReference type="GeneTree" id="ENSGT00390000001301"/>
<keyword evidence="6" id="KW-0963">Cytoplasm</keyword>
<dbReference type="GO" id="GO:0007399">
    <property type="term" value="P:nervous system development"/>
    <property type="evidence" value="ECO:0007669"/>
    <property type="project" value="TreeGrafter"/>
</dbReference>
<dbReference type="InterPro" id="IPR036034">
    <property type="entry name" value="PDZ_sf"/>
</dbReference>
<dbReference type="AlphaFoldDB" id="A0A8C4F5P4"/>
<dbReference type="GO" id="GO:0009986">
    <property type="term" value="C:cell surface"/>
    <property type="evidence" value="ECO:0007669"/>
    <property type="project" value="UniProtKB-SubCell"/>
</dbReference>
<keyword evidence="5" id="KW-0217">Developmental protein</keyword>
<dbReference type="SUPFAM" id="SSF50156">
    <property type="entry name" value="PDZ domain-like"/>
    <property type="match status" value="1"/>
</dbReference>
<feature type="region of interest" description="Disordered" evidence="9">
    <location>
        <begin position="688"/>
        <end position="769"/>
    </location>
</feature>
<dbReference type="SMART" id="SM00228">
    <property type="entry name" value="PDZ"/>
    <property type="match status" value="1"/>
</dbReference>
<evidence type="ECO:0000256" key="2">
    <source>
        <dbReference type="ARBA" id="ARBA00004241"/>
    </source>
</evidence>
<evidence type="ECO:0000256" key="9">
    <source>
        <dbReference type="SAM" id="MobiDB-lite"/>
    </source>
</evidence>
<feature type="compositionally biased region" description="Low complexity" evidence="9">
    <location>
        <begin position="688"/>
        <end position="697"/>
    </location>
</feature>
<dbReference type="PANTHER" id="PTHR21082">
    <property type="entry name" value="PROTEIN INTURNED"/>
    <property type="match status" value="1"/>
</dbReference>
<feature type="domain" description="PDZ" evidence="10">
    <location>
        <begin position="181"/>
        <end position="282"/>
    </location>
</feature>
<feature type="compositionally biased region" description="Basic residues" evidence="9">
    <location>
        <begin position="122"/>
        <end position="131"/>
    </location>
</feature>
<dbReference type="PANTHER" id="PTHR21082:SF4">
    <property type="entry name" value="PROTEIN INTURNED"/>
    <property type="match status" value="1"/>
</dbReference>
<proteinExistence type="inferred from homology"/>
<dbReference type="Gene3D" id="2.30.42.10">
    <property type="match status" value="1"/>
</dbReference>
<accession>A0A8C4F5P4</accession>
<feature type="region of interest" description="Disordered" evidence="9">
    <location>
        <begin position="1"/>
        <end position="50"/>
    </location>
</feature>
<dbReference type="GO" id="GO:0005737">
    <property type="term" value="C:cytoplasm"/>
    <property type="evidence" value="ECO:0007669"/>
    <property type="project" value="TreeGrafter"/>
</dbReference>
<feature type="compositionally biased region" description="Acidic residues" evidence="9">
    <location>
        <begin position="19"/>
        <end position="33"/>
    </location>
</feature>